<keyword evidence="3" id="KW-1185">Reference proteome</keyword>
<name>A0ABP8HHG6_9BACT</name>
<keyword evidence="1" id="KW-1133">Transmembrane helix</keyword>
<keyword evidence="1" id="KW-0472">Membrane</keyword>
<keyword evidence="1" id="KW-0812">Transmembrane</keyword>
<gene>
    <name evidence="2" type="ORF">GCM10023184_36520</name>
</gene>
<feature type="transmembrane region" description="Helical" evidence="1">
    <location>
        <begin position="188"/>
        <end position="207"/>
    </location>
</feature>
<feature type="transmembrane region" description="Helical" evidence="1">
    <location>
        <begin position="117"/>
        <end position="137"/>
    </location>
</feature>
<evidence type="ECO:0000313" key="3">
    <source>
        <dbReference type="Proteomes" id="UP001501725"/>
    </source>
</evidence>
<feature type="transmembrane region" description="Helical" evidence="1">
    <location>
        <begin position="89"/>
        <end position="111"/>
    </location>
</feature>
<dbReference type="EMBL" id="BAABGY010000011">
    <property type="protein sequence ID" value="GAA4339422.1"/>
    <property type="molecule type" value="Genomic_DNA"/>
</dbReference>
<accession>A0ABP8HHG6</accession>
<reference evidence="3" key="1">
    <citation type="journal article" date="2019" name="Int. J. Syst. Evol. Microbiol.">
        <title>The Global Catalogue of Microorganisms (GCM) 10K type strain sequencing project: providing services to taxonomists for standard genome sequencing and annotation.</title>
        <authorList>
            <consortium name="The Broad Institute Genomics Platform"/>
            <consortium name="The Broad Institute Genome Sequencing Center for Infectious Disease"/>
            <person name="Wu L."/>
            <person name="Ma J."/>
        </authorList>
    </citation>
    <scope>NUCLEOTIDE SEQUENCE [LARGE SCALE GENOMIC DNA]</scope>
    <source>
        <strain evidence="3">JCM 17919</strain>
    </source>
</reference>
<proteinExistence type="predicted"/>
<evidence type="ECO:0000256" key="1">
    <source>
        <dbReference type="SAM" id="Phobius"/>
    </source>
</evidence>
<dbReference type="RefSeq" id="WP_345257265.1">
    <property type="nucleotide sequence ID" value="NZ_BAABGY010000011.1"/>
</dbReference>
<evidence type="ECO:0008006" key="4">
    <source>
        <dbReference type="Google" id="ProtNLM"/>
    </source>
</evidence>
<dbReference type="Proteomes" id="UP001501725">
    <property type="component" value="Unassembled WGS sequence"/>
</dbReference>
<sequence length="216" mass="25117">MGIDPKFLVYYFLIFLCSVAGMLRYREKRELRPLFVLLPVSLCTEVYVEYLIQQKRPYYFVYHVYEILDFLFFCLLFSRNLPGGRARLAPLALFTIYAAVAITLSLTRIPVSVYPSVQYSIESFFLILLSLFYLLTIPAESGKRIFEHNMFWICTGLLFVHAGILLVNGSYNYLKSLSSARALAIKDWVNMLFNYILYFSFLTATLWRTGSTRSLS</sequence>
<organism evidence="2 3">
    <name type="scientific">Flaviaesturariibacter amylovorans</name>
    <dbReference type="NCBI Taxonomy" id="1084520"/>
    <lineage>
        <taxon>Bacteria</taxon>
        <taxon>Pseudomonadati</taxon>
        <taxon>Bacteroidota</taxon>
        <taxon>Chitinophagia</taxon>
        <taxon>Chitinophagales</taxon>
        <taxon>Chitinophagaceae</taxon>
        <taxon>Flaviaestuariibacter</taxon>
    </lineage>
</organism>
<feature type="transmembrane region" description="Helical" evidence="1">
    <location>
        <begin position="58"/>
        <end position="77"/>
    </location>
</feature>
<feature type="transmembrane region" description="Helical" evidence="1">
    <location>
        <begin position="149"/>
        <end position="168"/>
    </location>
</feature>
<comment type="caution">
    <text evidence="2">The sequence shown here is derived from an EMBL/GenBank/DDBJ whole genome shotgun (WGS) entry which is preliminary data.</text>
</comment>
<protein>
    <recommendedName>
        <fullName evidence="4">Lysoplasmalogenase</fullName>
    </recommendedName>
</protein>
<evidence type="ECO:0000313" key="2">
    <source>
        <dbReference type="EMBL" id="GAA4339422.1"/>
    </source>
</evidence>
<feature type="transmembrane region" description="Helical" evidence="1">
    <location>
        <begin position="6"/>
        <end position="23"/>
    </location>
</feature>